<protein>
    <submittedName>
        <fullName evidence="1">Transcriptional regulator</fullName>
    </submittedName>
</protein>
<dbReference type="PIRSF" id="PIRSF010372">
    <property type="entry name" value="PaiB"/>
    <property type="match status" value="1"/>
</dbReference>
<gene>
    <name evidence="1" type="ORF">C0V82_02760</name>
</gene>
<dbReference type="SUPFAM" id="SSF50475">
    <property type="entry name" value="FMN-binding split barrel"/>
    <property type="match status" value="1"/>
</dbReference>
<dbReference type="PANTHER" id="PTHR35802">
    <property type="entry name" value="PROTEASE SYNTHASE AND SPORULATION PROTEIN PAI 2"/>
    <property type="match status" value="1"/>
</dbReference>
<evidence type="ECO:0000313" key="2">
    <source>
        <dbReference type="Proteomes" id="UP000234752"/>
    </source>
</evidence>
<dbReference type="EMBL" id="CP025611">
    <property type="protein sequence ID" value="AUN29283.1"/>
    <property type="molecule type" value="Genomic_DNA"/>
</dbReference>
<dbReference type="PANTHER" id="PTHR35802:SF1">
    <property type="entry name" value="PROTEASE SYNTHASE AND SPORULATION PROTEIN PAI 2"/>
    <property type="match status" value="1"/>
</dbReference>
<dbReference type="Pfam" id="PF04299">
    <property type="entry name" value="FMN_bind_2"/>
    <property type="match status" value="1"/>
</dbReference>
<name>A0A2K9N808_9PROT</name>
<accession>A0A2K9N808</accession>
<keyword evidence="2" id="KW-1185">Reference proteome</keyword>
<dbReference type="KEGG" id="ncb:C0V82_02760"/>
<dbReference type="Gene3D" id="2.30.110.10">
    <property type="entry name" value="Electron Transport, Fmn-binding Protein, Chain A"/>
    <property type="match status" value="1"/>
</dbReference>
<dbReference type="InterPro" id="IPR012349">
    <property type="entry name" value="Split_barrel_FMN-bd"/>
</dbReference>
<organism evidence="1 2">
    <name type="scientific">Niveispirillum cyanobacteriorum</name>
    <dbReference type="NCBI Taxonomy" id="1612173"/>
    <lineage>
        <taxon>Bacteria</taxon>
        <taxon>Pseudomonadati</taxon>
        <taxon>Pseudomonadota</taxon>
        <taxon>Alphaproteobacteria</taxon>
        <taxon>Rhodospirillales</taxon>
        <taxon>Azospirillaceae</taxon>
        <taxon>Niveispirillum</taxon>
    </lineage>
</organism>
<sequence>MYTPTHFKMEESDALALIETLSFATLVSLGEGGLLSTPLPLLLDRSGDGVRLIGHVARANPHWKRFDPAVPSLAIFQGGDGYVTPAWYAEKQKTGKVVPTWNYVSVHAHGRLEVVEDAAGLLDIVTRLTDRHESGRERAWQVGDAPEDYIAAMLRGIVGVVLHVDRLEAKAKLSQNKDDQDRAAIRAGMAGVLSIP</sequence>
<reference evidence="1 2" key="1">
    <citation type="submission" date="2017-12" db="EMBL/GenBank/DDBJ databases">
        <title>Genomes of bacteria within cyanobacterial aggregates.</title>
        <authorList>
            <person name="Cai H."/>
        </authorList>
    </citation>
    <scope>NUCLEOTIDE SEQUENCE [LARGE SCALE GENOMIC DNA]</scope>
    <source>
        <strain evidence="1 2">TH16</strain>
    </source>
</reference>
<dbReference type="Proteomes" id="UP000234752">
    <property type="component" value="Chromosome eg_1"/>
</dbReference>
<dbReference type="RefSeq" id="WP_102111023.1">
    <property type="nucleotide sequence ID" value="NZ_BMGN01000004.1"/>
</dbReference>
<proteinExistence type="predicted"/>
<evidence type="ECO:0000313" key="1">
    <source>
        <dbReference type="EMBL" id="AUN29283.1"/>
    </source>
</evidence>
<dbReference type="InterPro" id="IPR007396">
    <property type="entry name" value="TR_PAI2-type"/>
</dbReference>
<dbReference type="OrthoDB" id="9794948at2"/>
<dbReference type="AlphaFoldDB" id="A0A2K9N808"/>